<gene>
    <name evidence="11" type="ORF">U9M48_005516</name>
</gene>
<dbReference type="FunFam" id="3.40.50.300:FF:001091">
    <property type="entry name" value="Probable disease resistance protein At1g61300"/>
    <property type="match status" value="1"/>
</dbReference>
<accession>A0AAQ3SLF1</accession>
<name>A0AAQ3SLF1_PASNO</name>
<evidence type="ECO:0000313" key="11">
    <source>
        <dbReference type="EMBL" id="WVZ54765.1"/>
    </source>
</evidence>
<keyword evidence="6" id="KW-0175">Coiled coil</keyword>
<protein>
    <submittedName>
        <fullName evidence="11">Uncharacterized protein</fullName>
    </submittedName>
</protein>
<dbReference type="PANTHER" id="PTHR23155">
    <property type="entry name" value="DISEASE RESISTANCE PROTEIN RP"/>
    <property type="match status" value="1"/>
</dbReference>
<dbReference type="PANTHER" id="PTHR23155:SF1116">
    <property type="entry name" value="OS12G0273300 PROTEIN"/>
    <property type="match status" value="1"/>
</dbReference>
<dbReference type="Gene3D" id="1.10.8.430">
    <property type="entry name" value="Helical domain of apoptotic protease-activating factors"/>
    <property type="match status" value="1"/>
</dbReference>
<dbReference type="InterPro" id="IPR044974">
    <property type="entry name" value="Disease_R_plants"/>
</dbReference>
<proteinExistence type="inferred from homology"/>
<keyword evidence="4" id="KW-0547">Nucleotide-binding</keyword>
<evidence type="ECO:0000256" key="6">
    <source>
        <dbReference type="ARBA" id="ARBA00023054"/>
    </source>
</evidence>
<evidence type="ECO:0000256" key="5">
    <source>
        <dbReference type="ARBA" id="ARBA00022821"/>
    </source>
</evidence>
<feature type="domain" description="Disease resistance N-terminal" evidence="8">
    <location>
        <begin position="8"/>
        <end position="92"/>
    </location>
</feature>
<dbReference type="AlphaFoldDB" id="A0AAQ3SLF1"/>
<dbReference type="Gene3D" id="1.10.10.10">
    <property type="entry name" value="Winged helix-like DNA-binding domain superfamily/Winged helix DNA-binding domain"/>
    <property type="match status" value="1"/>
</dbReference>
<evidence type="ECO:0000256" key="2">
    <source>
        <dbReference type="ARBA" id="ARBA00022614"/>
    </source>
</evidence>
<keyword evidence="3" id="KW-0677">Repeat</keyword>
<organism evidence="11 12">
    <name type="scientific">Paspalum notatum var. saurae</name>
    <dbReference type="NCBI Taxonomy" id="547442"/>
    <lineage>
        <taxon>Eukaryota</taxon>
        <taxon>Viridiplantae</taxon>
        <taxon>Streptophyta</taxon>
        <taxon>Embryophyta</taxon>
        <taxon>Tracheophyta</taxon>
        <taxon>Spermatophyta</taxon>
        <taxon>Magnoliopsida</taxon>
        <taxon>Liliopsida</taxon>
        <taxon>Poales</taxon>
        <taxon>Poaceae</taxon>
        <taxon>PACMAD clade</taxon>
        <taxon>Panicoideae</taxon>
        <taxon>Andropogonodae</taxon>
        <taxon>Paspaleae</taxon>
        <taxon>Paspalinae</taxon>
        <taxon>Paspalum</taxon>
    </lineage>
</organism>
<reference evidence="11 12" key="1">
    <citation type="submission" date="2024-02" db="EMBL/GenBank/DDBJ databases">
        <title>High-quality chromosome-scale genome assembly of Pensacola bahiagrass (Paspalum notatum Flugge var. saurae).</title>
        <authorList>
            <person name="Vega J.M."/>
            <person name="Podio M."/>
            <person name="Orjuela J."/>
            <person name="Siena L.A."/>
            <person name="Pessino S.C."/>
            <person name="Combes M.C."/>
            <person name="Mariac C."/>
            <person name="Albertini E."/>
            <person name="Pupilli F."/>
            <person name="Ortiz J.P.A."/>
            <person name="Leblanc O."/>
        </authorList>
    </citation>
    <scope>NUCLEOTIDE SEQUENCE [LARGE SCALE GENOMIC DNA]</scope>
    <source>
        <strain evidence="11">R1</strain>
        <tissue evidence="11">Leaf</tissue>
    </source>
</reference>
<keyword evidence="5" id="KW-0611">Plant defense</keyword>
<evidence type="ECO:0000259" key="10">
    <source>
        <dbReference type="Pfam" id="PF23598"/>
    </source>
</evidence>
<dbReference type="GO" id="GO:0042742">
    <property type="term" value="P:defense response to bacterium"/>
    <property type="evidence" value="ECO:0007669"/>
    <property type="project" value="UniProtKB-ARBA"/>
</dbReference>
<dbReference type="GO" id="GO:0002758">
    <property type="term" value="P:innate immune response-activating signaling pathway"/>
    <property type="evidence" value="ECO:0007669"/>
    <property type="project" value="UniProtKB-ARBA"/>
</dbReference>
<feature type="domain" description="Disease resistance protein winged helix" evidence="9">
    <location>
        <begin position="436"/>
        <end position="512"/>
    </location>
</feature>
<dbReference type="Gene3D" id="3.40.50.300">
    <property type="entry name" value="P-loop containing nucleotide triphosphate hydrolases"/>
    <property type="match status" value="1"/>
</dbReference>
<dbReference type="InterPro" id="IPR002182">
    <property type="entry name" value="NB-ARC"/>
</dbReference>
<evidence type="ECO:0000256" key="3">
    <source>
        <dbReference type="ARBA" id="ARBA00022737"/>
    </source>
</evidence>
<feature type="domain" description="Disease resistance R13L4/SHOC-2-like LRR" evidence="10">
    <location>
        <begin position="561"/>
        <end position="924"/>
    </location>
</feature>
<evidence type="ECO:0000259" key="9">
    <source>
        <dbReference type="Pfam" id="PF23559"/>
    </source>
</evidence>
<dbReference type="InterPro" id="IPR058922">
    <property type="entry name" value="WHD_DRP"/>
</dbReference>
<feature type="domain" description="NB-ARC" evidence="7">
    <location>
        <begin position="190"/>
        <end position="341"/>
    </location>
</feature>
<keyword evidence="2" id="KW-0433">Leucine-rich repeat</keyword>
<dbReference type="Gene3D" id="3.80.10.10">
    <property type="entry name" value="Ribonuclease Inhibitor"/>
    <property type="match status" value="1"/>
</dbReference>
<evidence type="ECO:0000259" key="7">
    <source>
        <dbReference type="Pfam" id="PF00931"/>
    </source>
</evidence>
<dbReference type="SUPFAM" id="SSF52058">
    <property type="entry name" value="L domain-like"/>
    <property type="match status" value="1"/>
</dbReference>
<dbReference type="EMBL" id="CP144745">
    <property type="protein sequence ID" value="WVZ54765.1"/>
    <property type="molecule type" value="Genomic_DNA"/>
</dbReference>
<dbReference type="GO" id="GO:0043531">
    <property type="term" value="F:ADP binding"/>
    <property type="evidence" value="ECO:0007669"/>
    <property type="project" value="InterPro"/>
</dbReference>
<dbReference type="Pfam" id="PF23598">
    <property type="entry name" value="LRR_14"/>
    <property type="match status" value="1"/>
</dbReference>
<dbReference type="InterPro" id="IPR027417">
    <property type="entry name" value="P-loop_NTPase"/>
</dbReference>
<dbReference type="Pfam" id="PF23559">
    <property type="entry name" value="WHD_DRP"/>
    <property type="match status" value="1"/>
</dbReference>
<dbReference type="InterPro" id="IPR038005">
    <property type="entry name" value="RX-like_CC"/>
</dbReference>
<dbReference type="FunFam" id="1.10.10.10:FF:000322">
    <property type="entry name" value="Probable disease resistance protein At1g63360"/>
    <property type="match status" value="1"/>
</dbReference>
<evidence type="ECO:0000259" key="8">
    <source>
        <dbReference type="Pfam" id="PF18052"/>
    </source>
</evidence>
<dbReference type="Gene3D" id="1.20.5.4130">
    <property type="match status" value="1"/>
</dbReference>
<dbReference type="InterPro" id="IPR042197">
    <property type="entry name" value="Apaf_helical"/>
</dbReference>
<dbReference type="InterPro" id="IPR036388">
    <property type="entry name" value="WH-like_DNA-bd_sf"/>
</dbReference>
<evidence type="ECO:0000256" key="4">
    <source>
        <dbReference type="ARBA" id="ARBA00022741"/>
    </source>
</evidence>
<evidence type="ECO:0000313" key="12">
    <source>
        <dbReference type="Proteomes" id="UP001341281"/>
    </source>
</evidence>
<dbReference type="PRINTS" id="PR00364">
    <property type="entry name" value="DISEASERSIST"/>
</dbReference>
<dbReference type="SUPFAM" id="SSF52540">
    <property type="entry name" value="P-loop containing nucleoside triphosphate hydrolases"/>
    <property type="match status" value="1"/>
</dbReference>
<evidence type="ECO:0000256" key="1">
    <source>
        <dbReference type="ARBA" id="ARBA00008894"/>
    </source>
</evidence>
<dbReference type="Proteomes" id="UP001341281">
    <property type="component" value="Chromosome 01"/>
</dbReference>
<comment type="similarity">
    <text evidence="1">Belongs to the disease resistance NB-LRR family.</text>
</comment>
<keyword evidence="12" id="KW-1185">Reference proteome</keyword>
<dbReference type="CDD" id="cd14798">
    <property type="entry name" value="RX-CC_like"/>
    <property type="match status" value="1"/>
</dbReference>
<dbReference type="InterPro" id="IPR055414">
    <property type="entry name" value="LRR_R13L4/SHOC2-like"/>
</dbReference>
<sequence length="933" mass="106618">MDAVVTGVLSSLILKLGDVLVGEYKLQKGVKGEIWLLQPELESMHSALEEIENVPADQLDSQDKIWASDVRELSYDIEYSIDTFIVRCNDDREAPPGPHGMKTFIERSMDLLTRLHNRRKLAHDIKGIKRRLGEARGMRRMYKLEGAVAKPVTVDPRLPAHYTKVTEIIGIDHRRDELIKFLGECGDEVSTKKGKIVSIVGFGGLGKTTLANAVYVKMKEQFNTCAIVSVSQTPDMKKIFKGLLRDLGKNIQAEYTLLDEKRLIDELREFLEEKRYLLFIDDIWDISVWRMIRCALPDNKCGYAIITTTRIYDVANEAGDVYQMEPLSHRNSKILFYSRIFGREVKDNNDKCPYEQLVEVSDKILKKCAGVPLAIITIASLLASKGANKMEWSEVCSSIGVGLENSLDVENMRKILSFSYYGMPSYLRKCLLYFSVFPEDYEIDRNRLIRMWIAEDFIKCGNRGKSLFEIGESYFNELINKSMIQPVYRGTSACNTNEFVFCRIHDMILELVRSLSNEQNFVTIWNDVDQTFPLEKVIRRFCSHSSREDCIGSKTTMSMQKVRSIVVFFPPSINLMPPLRSLSVLRVLDLEHCNLSGAYSLEYLGNLFHLRYLGLKYTGVARLPEEIGNLKLLQTLDVSFTPTLSLPAAVSELKHLTSLLVGELLGARLPSWIGRLTSLEELSRISIVDNSSSILEELGNLTKLRVLGVDWSTEWDDSLENRLVECLNKLQKIQHLTIMWPHYFEVKGSLDGWVAPPHLSTLKLICWLPRIPNWMNPSLRYLWFLRIQVREVRQEDLQILGRLPALRYLYLWAGHLRLRITRSFVVDACSSPCLVECNLLAFGGLVEFQKGAMPRVEKLCVHEFPVREARGMGGSDGGLDFGLGHLQSLQRLDLFLTYRDSSEEAEKAKAAVTHTMEIHPNHPYFEIDLDHYI</sequence>
<dbReference type="Pfam" id="PF18052">
    <property type="entry name" value="Rx_N"/>
    <property type="match status" value="1"/>
</dbReference>
<dbReference type="Pfam" id="PF00931">
    <property type="entry name" value="NB-ARC"/>
    <property type="match status" value="1"/>
</dbReference>
<dbReference type="InterPro" id="IPR041118">
    <property type="entry name" value="Rx_N"/>
</dbReference>
<dbReference type="InterPro" id="IPR032675">
    <property type="entry name" value="LRR_dom_sf"/>
</dbReference>
<dbReference type="GO" id="GO:0009626">
    <property type="term" value="P:plant-type hypersensitive response"/>
    <property type="evidence" value="ECO:0007669"/>
    <property type="project" value="UniProtKB-ARBA"/>
</dbReference>